<organism evidence="2">
    <name type="scientific">marine metagenome</name>
    <dbReference type="NCBI Taxonomy" id="408172"/>
    <lineage>
        <taxon>unclassified sequences</taxon>
        <taxon>metagenomes</taxon>
        <taxon>ecological metagenomes</taxon>
    </lineage>
</organism>
<gene>
    <name evidence="2" type="ORF">METZ01_LOCUS145843</name>
</gene>
<feature type="transmembrane region" description="Helical" evidence="1">
    <location>
        <begin position="147"/>
        <end position="165"/>
    </location>
</feature>
<reference evidence="2" key="1">
    <citation type="submission" date="2018-05" db="EMBL/GenBank/DDBJ databases">
        <authorList>
            <person name="Lanie J.A."/>
            <person name="Ng W.-L."/>
            <person name="Kazmierczak K.M."/>
            <person name="Andrzejewski T.M."/>
            <person name="Davidsen T.M."/>
            <person name="Wayne K.J."/>
            <person name="Tettelin H."/>
            <person name="Glass J.I."/>
            <person name="Rusch D."/>
            <person name="Podicherti R."/>
            <person name="Tsui H.-C.T."/>
            <person name="Winkler M.E."/>
        </authorList>
    </citation>
    <scope>NUCLEOTIDE SEQUENCE</scope>
</reference>
<evidence type="ECO:0000313" key="2">
    <source>
        <dbReference type="EMBL" id="SVA92989.1"/>
    </source>
</evidence>
<feature type="non-terminal residue" evidence="2">
    <location>
        <position position="183"/>
    </location>
</feature>
<accession>A0A381ZUZ9</accession>
<protein>
    <submittedName>
        <fullName evidence="2">Uncharacterized protein</fullName>
    </submittedName>
</protein>
<dbReference type="EMBL" id="UINC01022743">
    <property type="protein sequence ID" value="SVA92989.1"/>
    <property type="molecule type" value="Genomic_DNA"/>
</dbReference>
<keyword evidence="1" id="KW-1133">Transmembrane helix</keyword>
<name>A0A381ZUZ9_9ZZZZ</name>
<dbReference type="AlphaFoldDB" id="A0A381ZUZ9"/>
<feature type="transmembrane region" description="Helical" evidence="1">
    <location>
        <begin position="123"/>
        <end position="141"/>
    </location>
</feature>
<keyword evidence="1" id="KW-0472">Membrane</keyword>
<feature type="transmembrane region" description="Helical" evidence="1">
    <location>
        <begin position="65"/>
        <end position="86"/>
    </location>
</feature>
<evidence type="ECO:0000256" key="1">
    <source>
        <dbReference type="SAM" id="Phobius"/>
    </source>
</evidence>
<feature type="transmembrane region" description="Helical" evidence="1">
    <location>
        <begin position="37"/>
        <end position="58"/>
    </location>
</feature>
<sequence>MENLIDAFWGVTISIGVSALIFVGANRLFDFVVDRWFVFQAITGAIFGTIFSTILIGNRLVKGSALLLVVMTVLAFAALTSTPQLIDKHRTRIFVGLLSGTAVGVIISNFLKDSVNPQIQTKSFILTVLISLLAYSLPSAIVRKFRFGGLLFFLAIGCLVGGWLLSEIGNGSKSSTYLLTVVP</sequence>
<proteinExistence type="predicted"/>
<keyword evidence="1" id="KW-0812">Transmembrane</keyword>
<feature type="transmembrane region" description="Helical" evidence="1">
    <location>
        <begin position="92"/>
        <end position="111"/>
    </location>
</feature>
<feature type="transmembrane region" description="Helical" evidence="1">
    <location>
        <begin position="7"/>
        <end position="25"/>
    </location>
</feature>